<dbReference type="PROSITE" id="PS50600">
    <property type="entry name" value="ULP_PROTEASE"/>
    <property type="match status" value="1"/>
</dbReference>
<gene>
    <name evidence="8" type="ORF">UV8b_04949</name>
</gene>
<feature type="region of interest" description="Disordered" evidence="6">
    <location>
        <begin position="440"/>
        <end position="521"/>
    </location>
</feature>
<sequence length="1086" mass="120327">MLPLCHAILSRAYADYWAPKSPLARYFSEANSFPDYGSNDNEMSTQRLRQMNGATPGGLNTLTHPPRPDVVSSDSYSFTQSPPAKRHKPSETSPRDSVYSCYWPTDRNEATEIPISLRNDSQEDLFDLRSNSSAGKPKSVCMGIDMYRNTQPGLGSRKKRVRKSRLPSRAQQLPNPARKAEVIDVETVGQCRISVTLESPDALAHEQDPPPAKIRSDIFSSGSKRPRPAHFASSPGPFVKRPRASQPIESIESEDELSKDGGPGGQGATSIILASPRQRSSRGDIQPTQFLKPQPARNKAYGDIPRINIKKAVSGKHFRSVNDERHEELFLQQASTGSGSLLPQSTSKDDSSLDWMRIDVNNVTSVQHAGSRSLYVLLSRPRGSNYGSQLWLELLDHKDVSSLVCAFPSDKTKELFDDDLGVRWTKALTEAVSYMGANRIKLSSRSNSPNTRQVHTEGRKETPPEADQDDRKAAPPQRPKLVDKMRNSFETAAEVAPPNHGGTREDTGSAKTPITRRTRRSSPVYVLREPTPDGWTRQNPGWRSRWHKSLVFPATGKSRATVDDDDIMRLDEGEFLNDNIISFYIRYLQFKLELEKPELLNKVYFFNTFFFEKLRSTKGKINYDGVKSWTAKIDLFSYDYIVVPVNEHAHWYLAIICNAPNAVNGVPGHDEVEDAVSPVRIAAIEREMSDVTIGDDESMHQQGDAENTATSPSTSKSLGHSSPASNEKPRTGPAMTPRPSTRSIDPRTPKIVTLDSLGKPHGPTCKALKDYLIAEASDKKGVTLAAPPSGMMAKKIPEQDNYCDCGVYVLGYMEEFLKDPAGTVRKLLQREPSGWDIRPPWLRNEVRELLFKLQQEQQSRLDKEAAEKRQASAKRGADKTPTKPETSPIPARDSVTGKPAPISQLADTGEKELLDKHGDKPNAQQRATTTPTTPPPKPSRTSKDGSGSSTSPCRDVSHSDHSAPTSQLPSEPFQPLDDDGALPRGANAKHDARSDDLVETLPSSPSEHEVEVTRSISRPMKKNLTVDKAADVEEVMAIPPQKVTRHGPQRLEQSSTMVQVLRSSQSPQPRKTQARYDGIERSVDLT</sequence>
<keyword evidence="9" id="KW-1185">Reference proteome</keyword>
<protein>
    <recommendedName>
        <fullName evidence="7">Ubiquitin-like protease family profile domain-containing protein</fullName>
    </recommendedName>
</protein>
<dbReference type="RefSeq" id="XP_042998381.1">
    <property type="nucleotide sequence ID" value="XM_043142447.1"/>
</dbReference>
<evidence type="ECO:0000313" key="8">
    <source>
        <dbReference type="EMBL" id="QUC20708.1"/>
    </source>
</evidence>
<dbReference type="GeneID" id="66065727"/>
<feature type="compositionally biased region" description="Polar residues" evidence="6">
    <location>
        <begin position="700"/>
        <end position="725"/>
    </location>
</feature>
<evidence type="ECO:0000256" key="3">
    <source>
        <dbReference type="ARBA" id="ARBA00022670"/>
    </source>
</evidence>
<evidence type="ECO:0000256" key="5">
    <source>
        <dbReference type="ARBA" id="ARBA00022801"/>
    </source>
</evidence>
<evidence type="ECO:0000259" key="7">
    <source>
        <dbReference type="PROSITE" id="PS50600"/>
    </source>
</evidence>
<dbReference type="GO" id="GO:0016926">
    <property type="term" value="P:protein desumoylation"/>
    <property type="evidence" value="ECO:0007669"/>
    <property type="project" value="TreeGrafter"/>
</dbReference>
<dbReference type="Pfam" id="PF02902">
    <property type="entry name" value="Peptidase_C48"/>
    <property type="match status" value="1"/>
</dbReference>
<comment type="similarity">
    <text evidence="1">Belongs to the peptidase C48 family.</text>
</comment>
<dbReference type="GO" id="GO:0070139">
    <property type="term" value="F:SUMO-specific endopeptidase activity"/>
    <property type="evidence" value="ECO:0007669"/>
    <property type="project" value="TreeGrafter"/>
</dbReference>
<dbReference type="InterPro" id="IPR038765">
    <property type="entry name" value="Papain-like_cys_pep_sf"/>
</dbReference>
<dbReference type="PANTHER" id="PTHR46896">
    <property type="entry name" value="SENTRIN-SPECIFIC PROTEASE"/>
    <property type="match status" value="1"/>
</dbReference>
<dbReference type="GO" id="GO:0005737">
    <property type="term" value="C:cytoplasm"/>
    <property type="evidence" value="ECO:0007669"/>
    <property type="project" value="TreeGrafter"/>
</dbReference>
<feature type="compositionally biased region" description="Basic and acidic residues" evidence="6">
    <location>
        <begin position="1077"/>
        <end position="1086"/>
    </location>
</feature>
<feature type="compositionally biased region" description="Polar residues" evidence="6">
    <location>
        <begin position="72"/>
        <end position="82"/>
    </location>
</feature>
<dbReference type="GO" id="GO:0006508">
    <property type="term" value="P:proteolysis"/>
    <property type="evidence" value="ECO:0007669"/>
    <property type="project" value="UniProtKB-KW"/>
</dbReference>
<dbReference type="AlphaFoldDB" id="A0A8E5HSS8"/>
<dbReference type="EMBL" id="CP072756">
    <property type="protein sequence ID" value="QUC20708.1"/>
    <property type="molecule type" value="Genomic_DNA"/>
</dbReference>
<dbReference type="Proteomes" id="UP000027002">
    <property type="component" value="Chromosome 4"/>
</dbReference>
<keyword evidence="2" id="KW-0597">Phosphoprotein</keyword>
<feature type="compositionally biased region" description="Polar residues" evidence="6">
    <location>
        <begin position="1051"/>
        <end position="1071"/>
    </location>
</feature>
<feature type="region of interest" description="Disordered" evidence="6">
    <location>
        <begin position="692"/>
        <end position="758"/>
    </location>
</feature>
<feature type="compositionally biased region" description="Basic residues" evidence="6">
    <location>
        <begin position="156"/>
        <end position="166"/>
    </location>
</feature>
<dbReference type="GO" id="GO:0005634">
    <property type="term" value="C:nucleus"/>
    <property type="evidence" value="ECO:0007669"/>
    <property type="project" value="TreeGrafter"/>
</dbReference>
<keyword evidence="3" id="KW-0645">Protease</keyword>
<feature type="compositionally biased region" description="Basic and acidic residues" evidence="6">
    <location>
        <begin position="860"/>
        <end position="882"/>
    </location>
</feature>
<dbReference type="SUPFAM" id="SSF54001">
    <property type="entry name" value="Cysteine proteinases"/>
    <property type="match status" value="1"/>
</dbReference>
<evidence type="ECO:0000256" key="4">
    <source>
        <dbReference type="ARBA" id="ARBA00022786"/>
    </source>
</evidence>
<proteinExistence type="inferred from homology"/>
<dbReference type="InterPro" id="IPR051947">
    <property type="entry name" value="Sentrin-specific_protease"/>
</dbReference>
<keyword evidence="4" id="KW-0833">Ubl conjugation pathway</keyword>
<feature type="compositionally biased region" description="Basic and acidic residues" evidence="6">
    <location>
        <begin position="454"/>
        <end position="473"/>
    </location>
</feature>
<feature type="domain" description="Ubiquitin-like protease family profile" evidence="7">
    <location>
        <begin position="560"/>
        <end position="816"/>
    </location>
</feature>
<dbReference type="Gene3D" id="3.40.395.10">
    <property type="entry name" value="Adenoviral Proteinase, Chain A"/>
    <property type="match status" value="1"/>
</dbReference>
<evidence type="ECO:0000256" key="6">
    <source>
        <dbReference type="SAM" id="MobiDB-lite"/>
    </source>
</evidence>
<dbReference type="InterPro" id="IPR003653">
    <property type="entry name" value="Peptidase_C48_C"/>
</dbReference>
<dbReference type="InterPro" id="IPR057501">
    <property type="entry name" value="DeUb_enz_PH"/>
</dbReference>
<feature type="region of interest" description="Disordered" evidence="6">
    <location>
        <begin position="860"/>
        <end position="1018"/>
    </location>
</feature>
<dbReference type="KEGG" id="uvi:66065727"/>
<feature type="region of interest" description="Disordered" evidence="6">
    <location>
        <begin position="149"/>
        <end position="178"/>
    </location>
</feature>
<dbReference type="PANTHER" id="PTHR46896:SF3">
    <property type="entry name" value="FI06413P-RELATED"/>
    <property type="match status" value="1"/>
</dbReference>
<accession>A0A8E5HSS8</accession>
<feature type="compositionally biased region" description="Polar residues" evidence="6">
    <location>
        <begin position="51"/>
        <end position="63"/>
    </location>
</feature>
<evidence type="ECO:0000256" key="2">
    <source>
        <dbReference type="ARBA" id="ARBA00022553"/>
    </source>
</evidence>
<name>A0A8E5HSS8_USTVR</name>
<feature type="region of interest" description="Disordered" evidence="6">
    <location>
        <begin position="199"/>
        <end position="290"/>
    </location>
</feature>
<feature type="compositionally biased region" description="Polar residues" evidence="6">
    <location>
        <begin position="441"/>
        <end position="453"/>
    </location>
</feature>
<dbReference type="Pfam" id="PF25424">
    <property type="entry name" value="PH_35"/>
    <property type="match status" value="1"/>
</dbReference>
<keyword evidence="5" id="KW-0378">Hydrolase</keyword>
<dbReference type="OrthoDB" id="442460at2759"/>
<evidence type="ECO:0000256" key="1">
    <source>
        <dbReference type="ARBA" id="ARBA00005234"/>
    </source>
</evidence>
<feature type="compositionally biased region" description="Basic and acidic residues" evidence="6">
    <location>
        <begin position="908"/>
        <end position="920"/>
    </location>
</feature>
<feature type="region of interest" description="Disordered" evidence="6">
    <location>
        <begin position="51"/>
        <end position="99"/>
    </location>
</feature>
<feature type="region of interest" description="Disordered" evidence="6">
    <location>
        <begin position="1042"/>
        <end position="1086"/>
    </location>
</feature>
<organism evidence="8 9">
    <name type="scientific">Ustilaginoidea virens</name>
    <name type="common">Rice false smut fungus</name>
    <name type="synonym">Villosiclava virens</name>
    <dbReference type="NCBI Taxonomy" id="1159556"/>
    <lineage>
        <taxon>Eukaryota</taxon>
        <taxon>Fungi</taxon>
        <taxon>Dikarya</taxon>
        <taxon>Ascomycota</taxon>
        <taxon>Pezizomycotina</taxon>
        <taxon>Sordariomycetes</taxon>
        <taxon>Hypocreomycetidae</taxon>
        <taxon>Hypocreales</taxon>
        <taxon>Clavicipitaceae</taxon>
        <taxon>Ustilaginoidea</taxon>
    </lineage>
</organism>
<reference evidence="8" key="1">
    <citation type="submission" date="2020-03" db="EMBL/GenBank/DDBJ databases">
        <title>A mixture of massive structural variations and highly conserved coding sequences in Ustilaginoidea virens genome.</title>
        <authorList>
            <person name="Zhang K."/>
            <person name="Zhao Z."/>
            <person name="Zhang Z."/>
            <person name="Li Y."/>
            <person name="Hsiang T."/>
            <person name="Sun W."/>
        </authorList>
    </citation>
    <scope>NUCLEOTIDE SEQUENCE</scope>
    <source>
        <strain evidence="8">UV-8b</strain>
    </source>
</reference>
<evidence type="ECO:0000313" key="9">
    <source>
        <dbReference type="Proteomes" id="UP000027002"/>
    </source>
</evidence>